<comment type="similarity">
    <text evidence="2 5">Belongs to the glycosyl hydrolase 43 family.</text>
</comment>
<evidence type="ECO:0000256" key="3">
    <source>
        <dbReference type="ARBA" id="ARBA00022801"/>
    </source>
</evidence>
<organism evidence="6 7">
    <name type="scientific">Parafilimonas terrae</name>
    <dbReference type="NCBI Taxonomy" id="1465490"/>
    <lineage>
        <taxon>Bacteria</taxon>
        <taxon>Pseudomonadati</taxon>
        <taxon>Bacteroidota</taxon>
        <taxon>Chitinophagia</taxon>
        <taxon>Chitinophagales</taxon>
        <taxon>Chitinophagaceae</taxon>
        <taxon>Parafilimonas</taxon>
    </lineage>
</organism>
<evidence type="ECO:0000256" key="2">
    <source>
        <dbReference type="ARBA" id="ARBA00009865"/>
    </source>
</evidence>
<gene>
    <name evidence="6" type="ORF">SAMN05444277_102227</name>
</gene>
<dbReference type="InterPro" id="IPR023296">
    <property type="entry name" value="Glyco_hydro_beta-prop_sf"/>
</dbReference>
<evidence type="ECO:0000256" key="4">
    <source>
        <dbReference type="ARBA" id="ARBA00023295"/>
    </source>
</evidence>
<dbReference type="RefSeq" id="WP_090655892.1">
    <property type="nucleotide sequence ID" value="NZ_FOXQ01000002.1"/>
</dbReference>
<reference evidence="6 7" key="1">
    <citation type="submission" date="2016-10" db="EMBL/GenBank/DDBJ databases">
        <authorList>
            <person name="de Groot N.N."/>
        </authorList>
    </citation>
    <scope>NUCLEOTIDE SEQUENCE [LARGE SCALE GENOMIC DNA]</scope>
    <source>
        <strain evidence="6 7">DSM 28286</strain>
    </source>
</reference>
<dbReference type="PANTHER" id="PTHR43301">
    <property type="entry name" value="ARABINAN ENDO-1,5-ALPHA-L-ARABINOSIDASE"/>
    <property type="match status" value="1"/>
</dbReference>
<sequence>MVMICCSCVSSKQAWLYTSFKEPANEGLRLMYSYDAKHWAYFDHIFLKPLAGRDKIMRDPSMIKDKDGVYHLVWTTEWKNSNGFGYASSKDLIHWSEEKYIPVMQQETTTVNVWAPEWFYNDVDDSYMIVWASTIPYRFDKGIEDEFNNHRLYYTTTKDFTHFSPAKLFFDPGFSAIDATIVKRNNKDYVLVFKDNTRNERDIKVAFGETPVGPFSNISKPITAGFTEGPTTVHVKDEWLIYFDAYRNQDFEAVKTKDFITFTDATKEISVPQGHKHGTILTVTKADIKKIQRSLKHIDSTQIQ</sequence>
<dbReference type="SUPFAM" id="SSF75005">
    <property type="entry name" value="Arabinanase/levansucrase/invertase"/>
    <property type="match status" value="1"/>
</dbReference>
<dbReference type="Gene3D" id="2.115.10.20">
    <property type="entry name" value="Glycosyl hydrolase domain, family 43"/>
    <property type="match status" value="1"/>
</dbReference>
<evidence type="ECO:0000256" key="5">
    <source>
        <dbReference type="RuleBase" id="RU361187"/>
    </source>
</evidence>
<dbReference type="InterPro" id="IPR006710">
    <property type="entry name" value="Glyco_hydro_43"/>
</dbReference>
<evidence type="ECO:0000256" key="1">
    <source>
        <dbReference type="ARBA" id="ARBA00004834"/>
    </source>
</evidence>
<dbReference type="GO" id="GO:0004553">
    <property type="term" value="F:hydrolase activity, hydrolyzing O-glycosyl compounds"/>
    <property type="evidence" value="ECO:0007669"/>
    <property type="project" value="InterPro"/>
</dbReference>
<comment type="pathway">
    <text evidence="1">Glycan metabolism; L-arabinan degradation.</text>
</comment>
<accession>A0A1I5TNX0</accession>
<dbReference type="STRING" id="1465490.SAMN05444277_102227"/>
<dbReference type="AlphaFoldDB" id="A0A1I5TNX0"/>
<keyword evidence="4 5" id="KW-0326">Glycosidase</keyword>
<dbReference type="Pfam" id="PF04616">
    <property type="entry name" value="Glyco_hydro_43"/>
    <property type="match status" value="1"/>
</dbReference>
<dbReference type="EMBL" id="FOXQ01000002">
    <property type="protein sequence ID" value="SFP84733.1"/>
    <property type="molecule type" value="Genomic_DNA"/>
</dbReference>
<dbReference type="GO" id="GO:0005975">
    <property type="term" value="P:carbohydrate metabolic process"/>
    <property type="evidence" value="ECO:0007669"/>
    <property type="project" value="InterPro"/>
</dbReference>
<name>A0A1I5TNX0_9BACT</name>
<keyword evidence="3 5" id="KW-0378">Hydrolase</keyword>
<dbReference type="CDD" id="cd08983">
    <property type="entry name" value="GH43_Bt3655-like"/>
    <property type="match status" value="1"/>
</dbReference>
<dbReference type="Proteomes" id="UP000199031">
    <property type="component" value="Unassembled WGS sequence"/>
</dbReference>
<protein>
    <submittedName>
        <fullName evidence="6">Glycosyl hydrolases family 43</fullName>
    </submittedName>
</protein>
<evidence type="ECO:0000313" key="7">
    <source>
        <dbReference type="Proteomes" id="UP000199031"/>
    </source>
</evidence>
<keyword evidence="7" id="KW-1185">Reference proteome</keyword>
<proteinExistence type="inferred from homology"/>
<evidence type="ECO:0000313" key="6">
    <source>
        <dbReference type="EMBL" id="SFP84733.1"/>
    </source>
</evidence>
<dbReference type="PANTHER" id="PTHR43301:SF3">
    <property type="entry name" value="ARABINAN ENDO-1,5-ALPHA-L-ARABINOSIDASE A-RELATED"/>
    <property type="match status" value="1"/>
</dbReference>
<dbReference type="InterPro" id="IPR050727">
    <property type="entry name" value="GH43_arabinanases"/>
</dbReference>
<dbReference type="OrthoDB" id="9758923at2"/>